<accession>A0A809S5Y3</accession>
<sequence length="279" mass="31488">MAKHTTSIPTFDSPYNVTAEDRGEYQRNGHIRLRSLCSEEEIQAVRPRILSAVASQNQERRPLVERDTYGRAFLQTTNLWEFDDAVRLFTLGRRFAQVAADLMGVDSVRLYHDQALFKEPGGGPTPWHQDQYYWPLDTDRTITMWMPLVPAGLEMGTMRFASGSHQLGSIRPISISDESETFFEEFIAANGYEVSEPPILQAGDATFHSGWVLHAAGANRSSITREAMTIIYFEDGARLLEPDHADRQRDLERWHPGQQPGELAASRLNPIVFARGAVP</sequence>
<evidence type="ECO:0000313" key="2">
    <source>
        <dbReference type="Proteomes" id="UP000662873"/>
    </source>
</evidence>
<reference evidence="1" key="1">
    <citation type="journal article" name="DNA Res.">
        <title>The physiological potential of anammox bacteria as revealed by their core genome structure.</title>
        <authorList>
            <person name="Okubo T."/>
            <person name="Toyoda A."/>
            <person name="Fukuhara K."/>
            <person name="Uchiyama I."/>
            <person name="Harigaya Y."/>
            <person name="Kuroiwa M."/>
            <person name="Suzuki T."/>
            <person name="Murakami Y."/>
            <person name="Suwa Y."/>
            <person name="Takami H."/>
        </authorList>
    </citation>
    <scope>NUCLEOTIDE SEQUENCE</scope>
    <source>
        <strain evidence="1">317325-2</strain>
    </source>
</reference>
<dbReference type="Gene3D" id="2.60.120.620">
    <property type="entry name" value="q2cbj1_9rhob like domain"/>
    <property type="match status" value="1"/>
</dbReference>
<keyword evidence="1" id="KW-0560">Oxidoreductase</keyword>
<dbReference type="EMBL" id="AP021858">
    <property type="protein sequence ID" value="BBO24406.1"/>
    <property type="molecule type" value="Genomic_DNA"/>
</dbReference>
<dbReference type="InterPro" id="IPR008775">
    <property type="entry name" value="Phytyl_CoA_dOase-like"/>
</dbReference>
<dbReference type="KEGG" id="npy:NPRO_20010"/>
<proteinExistence type="predicted"/>
<dbReference type="Proteomes" id="UP000662873">
    <property type="component" value="Chromosome"/>
</dbReference>
<name>A0A809S5Y3_9BACT</name>
<dbReference type="PANTHER" id="PTHR20883">
    <property type="entry name" value="PHYTANOYL-COA DIOXYGENASE DOMAIN CONTAINING 1"/>
    <property type="match status" value="1"/>
</dbReference>
<dbReference type="GO" id="GO:0016706">
    <property type="term" value="F:2-oxoglutarate-dependent dioxygenase activity"/>
    <property type="evidence" value="ECO:0007669"/>
    <property type="project" value="UniProtKB-ARBA"/>
</dbReference>
<dbReference type="AlphaFoldDB" id="A0A809S5Y3"/>
<dbReference type="SUPFAM" id="SSF51197">
    <property type="entry name" value="Clavaminate synthase-like"/>
    <property type="match status" value="1"/>
</dbReference>
<protein>
    <submittedName>
        <fullName evidence="1">Phytanoyl-CoA dioxygenase</fullName>
    </submittedName>
</protein>
<gene>
    <name evidence="1" type="ORF">NPRO_20010</name>
</gene>
<dbReference type="Pfam" id="PF05721">
    <property type="entry name" value="PhyH"/>
    <property type="match status" value="1"/>
</dbReference>
<evidence type="ECO:0000313" key="1">
    <source>
        <dbReference type="EMBL" id="BBO24406.1"/>
    </source>
</evidence>
<dbReference type="PANTHER" id="PTHR20883:SF49">
    <property type="entry name" value="PHYTANOYL-COA DIOXYGENASE"/>
    <property type="match status" value="1"/>
</dbReference>
<organism evidence="1 2">
    <name type="scientific">Candidatus Nitrosymbiomonas proteolyticus</name>
    <dbReference type="NCBI Taxonomy" id="2608984"/>
    <lineage>
        <taxon>Bacteria</taxon>
        <taxon>Bacillati</taxon>
        <taxon>Armatimonadota</taxon>
        <taxon>Armatimonadota incertae sedis</taxon>
        <taxon>Candidatus Nitrosymbiomonas</taxon>
    </lineage>
</organism>
<dbReference type="GO" id="GO:0005506">
    <property type="term" value="F:iron ion binding"/>
    <property type="evidence" value="ECO:0007669"/>
    <property type="project" value="UniProtKB-ARBA"/>
</dbReference>
<keyword evidence="1" id="KW-0223">Dioxygenase</keyword>